<dbReference type="AlphaFoldDB" id="A0A1G2BNI5"/>
<name>A0A1G2BNI5_9BACT</name>
<gene>
    <name evidence="2" type="ORF">A2927_01010</name>
</gene>
<keyword evidence="1" id="KW-0472">Membrane</keyword>
<organism evidence="2 3">
    <name type="scientific">Candidatus Komeilibacteria bacterium RIFCSPLOWO2_01_FULL_45_10</name>
    <dbReference type="NCBI Taxonomy" id="1798550"/>
    <lineage>
        <taxon>Bacteria</taxon>
        <taxon>Candidatus Komeiliibacteriota</taxon>
    </lineage>
</organism>
<reference evidence="2 3" key="1">
    <citation type="journal article" date="2016" name="Nat. Commun.">
        <title>Thousands of microbial genomes shed light on interconnected biogeochemical processes in an aquifer system.</title>
        <authorList>
            <person name="Anantharaman K."/>
            <person name="Brown C.T."/>
            <person name="Hug L.A."/>
            <person name="Sharon I."/>
            <person name="Castelle C.J."/>
            <person name="Probst A.J."/>
            <person name="Thomas B.C."/>
            <person name="Singh A."/>
            <person name="Wilkins M.J."/>
            <person name="Karaoz U."/>
            <person name="Brodie E.L."/>
            <person name="Williams K.H."/>
            <person name="Hubbard S.S."/>
            <person name="Banfield J.F."/>
        </authorList>
    </citation>
    <scope>NUCLEOTIDE SEQUENCE [LARGE SCALE GENOMIC DNA]</scope>
</reference>
<comment type="caution">
    <text evidence="2">The sequence shown here is derived from an EMBL/GenBank/DDBJ whole genome shotgun (WGS) entry which is preliminary data.</text>
</comment>
<dbReference type="Proteomes" id="UP000178849">
    <property type="component" value="Unassembled WGS sequence"/>
</dbReference>
<protein>
    <submittedName>
        <fullName evidence="2">Uncharacterized protein</fullName>
    </submittedName>
</protein>
<accession>A0A1G2BNI5</accession>
<sequence length="110" mass="12496">MPVAMPQCGMNGFHFGLKPIDSFCGRGNDLDHLIYMRNLLVIGLVAAVVVLAIRSTKRLLKSFLARRKALPEKLFHRYFFKSQISLGRLKPFDRLLLAYADGLIQPKTFC</sequence>
<keyword evidence="1" id="KW-0812">Transmembrane</keyword>
<evidence type="ECO:0000313" key="3">
    <source>
        <dbReference type="Proteomes" id="UP000178849"/>
    </source>
</evidence>
<evidence type="ECO:0000313" key="2">
    <source>
        <dbReference type="EMBL" id="OGY89910.1"/>
    </source>
</evidence>
<keyword evidence="1" id="KW-1133">Transmembrane helix</keyword>
<dbReference type="STRING" id="1798550.A2927_01010"/>
<dbReference type="EMBL" id="MHKL01000005">
    <property type="protein sequence ID" value="OGY89910.1"/>
    <property type="molecule type" value="Genomic_DNA"/>
</dbReference>
<proteinExistence type="predicted"/>
<evidence type="ECO:0000256" key="1">
    <source>
        <dbReference type="SAM" id="Phobius"/>
    </source>
</evidence>
<feature type="transmembrane region" description="Helical" evidence="1">
    <location>
        <begin position="34"/>
        <end position="53"/>
    </location>
</feature>